<dbReference type="eggNOG" id="KOG3867">
    <property type="taxonomic scope" value="Eukaryota"/>
</dbReference>
<evidence type="ECO:0000256" key="3">
    <source>
        <dbReference type="ARBA" id="ARBA00023242"/>
    </source>
</evidence>
<feature type="compositionally biased region" description="Polar residues" evidence="4">
    <location>
        <begin position="117"/>
        <end position="142"/>
    </location>
</feature>
<dbReference type="Pfam" id="PF04082">
    <property type="entry name" value="Fungal_trans"/>
    <property type="match status" value="1"/>
</dbReference>
<dbReference type="Gene3D" id="4.10.240.10">
    <property type="entry name" value="Zn(2)-C6 fungal-type DNA-binding domain"/>
    <property type="match status" value="2"/>
</dbReference>
<protein>
    <recommendedName>
        <fullName evidence="5">Zn(2)-C6 fungal-type domain-containing protein</fullName>
    </recommendedName>
</protein>
<gene>
    <name evidence="6" type="ORF">FVEG_08588</name>
</gene>
<dbReference type="InterPro" id="IPR000917">
    <property type="entry name" value="Sulfatase_N"/>
</dbReference>
<feature type="region of interest" description="Disordered" evidence="4">
    <location>
        <begin position="108"/>
        <end position="143"/>
    </location>
</feature>
<feature type="domain" description="Zn(2)-C6 fungal-type" evidence="5">
    <location>
        <begin position="75"/>
        <end position="105"/>
    </location>
</feature>
<organism evidence="6 7">
    <name type="scientific">Gibberella moniliformis (strain M3125 / FGSC 7600)</name>
    <name type="common">Maize ear and stalk rot fungus</name>
    <name type="synonym">Fusarium verticillioides</name>
    <dbReference type="NCBI Taxonomy" id="334819"/>
    <lineage>
        <taxon>Eukaryota</taxon>
        <taxon>Fungi</taxon>
        <taxon>Dikarya</taxon>
        <taxon>Ascomycota</taxon>
        <taxon>Pezizomycotina</taxon>
        <taxon>Sordariomycetes</taxon>
        <taxon>Hypocreomycetidae</taxon>
        <taxon>Hypocreales</taxon>
        <taxon>Nectriaceae</taxon>
        <taxon>Fusarium</taxon>
        <taxon>Fusarium fujikuroi species complex</taxon>
    </lineage>
</organism>
<keyword evidence="2" id="KW-0479">Metal-binding</keyword>
<dbReference type="AlphaFoldDB" id="W7MMG8"/>
<dbReference type="KEGG" id="fvr:FVEG_08588"/>
<name>W7MMG8_GIBM7</name>
<dbReference type="Gene3D" id="3.40.720.10">
    <property type="entry name" value="Alkaline Phosphatase, subunit A"/>
    <property type="match status" value="1"/>
</dbReference>
<accession>W7MMG8</accession>
<feature type="region of interest" description="Disordered" evidence="4">
    <location>
        <begin position="610"/>
        <end position="630"/>
    </location>
</feature>
<feature type="region of interest" description="Disordered" evidence="4">
    <location>
        <begin position="161"/>
        <end position="195"/>
    </location>
</feature>
<dbReference type="OrthoDB" id="103349at2759"/>
<dbReference type="PANTHER" id="PTHR43108:SF6">
    <property type="entry name" value="N-SULPHOGLUCOSAMINE SULPHOHYDROLASE"/>
    <property type="match status" value="1"/>
</dbReference>
<keyword evidence="3" id="KW-0539">Nucleus</keyword>
<dbReference type="SUPFAM" id="SSF53649">
    <property type="entry name" value="Alkaline phosphatase-like"/>
    <property type="match status" value="1"/>
</dbReference>
<dbReference type="InterPro" id="IPR036864">
    <property type="entry name" value="Zn2-C6_fun-type_DNA-bd_sf"/>
</dbReference>
<feature type="region of interest" description="Disordered" evidence="4">
    <location>
        <begin position="652"/>
        <end position="688"/>
    </location>
</feature>
<dbReference type="InterPro" id="IPR017850">
    <property type="entry name" value="Alkaline_phosphatase_core_sf"/>
</dbReference>
<evidence type="ECO:0000313" key="6">
    <source>
        <dbReference type="EMBL" id="EWG48949.1"/>
    </source>
</evidence>
<dbReference type="GO" id="GO:0003677">
    <property type="term" value="F:DNA binding"/>
    <property type="evidence" value="ECO:0007669"/>
    <property type="project" value="InterPro"/>
</dbReference>
<dbReference type="GO" id="GO:0008270">
    <property type="term" value="F:zinc ion binding"/>
    <property type="evidence" value="ECO:0007669"/>
    <property type="project" value="InterPro"/>
</dbReference>
<dbReference type="GeneID" id="30066309"/>
<dbReference type="STRING" id="334819.W7MMG8"/>
<dbReference type="CDD" id="cd00067">
    <property type="entry name" value="GAL4"/>
    <property type="match status" value="2"/>
</dbReference>
<dbReference type="SUPFAM" id="SSF57701">
    <property type="entry name" value="Zn2/Cys6 DNA-binding domain"/>
    <property type="match status" value="1"/>
</dbReference>
<dbReference type="InterPro" id="IPR001138">
    <property type="entry name" value="Zn2Cys6_DnaBD"/>
</dbReference>
<evidence type="ECO:0000313" key="7">
    <source>
        <dbReference type="Proteomes" id="UP000009096"/>
    </source>
</evidence>
<reference evidence="6 7" key="1">
    <citation type="journal article" date="2010" name="Nature">
        <title>Comparative genomics reveals mobile pathogenicity chromosomes in Fusarium.</title>
        <authorList>
            <person name="Ma L.J."/>
            <person name="van der Does H.C."/>
            <person name="Borkovich K.A."/>
            <person name="Coleman J.J."/>
            <person name="Daboussi M.J."/>
            <person name="Di Pietro A."/>
            <person name="Dufresne M."/>
            <person name="Freitag M."/>
            <person name="Grabherr M."/>
            <person name="Henrissat B."/>
            <person name="Houterman P.M."/>
            <person name="Kang S."/>
            <person name="Shim W.B."/>
            <person name="Woloshuk C."/>
            <person name="Xie X."/>
            <person name="Xu J.R."/>
            <person name="Antoniw J."/>
            <person name="Baker S.E."/>
            <person name="Bluhm B.H."/>
            <person name="Breakspear A."/>
            <person name="Brown D.W."/>
            <person name="Butchko R.A."/>
            <person name="Chapman S."/>
            <person name="Coulson R."/>
            <person name="Coutinho P.M."/>
            <person name="Danchin E.G."/>
            <person name="Diener A."/>
            <person name="Gale L.R."/>
            <person name="Gardiner D.M."/>
            <person name="Goff S."/>
            <person name="Hammond-Kosack K.E."/>
            <person name="Hilburn K."/>
            <person name="Hua-Van A."/>
            <person name="Jonkers W."/>
            <person name="Kazan K."/>
            <person name="Kodira C.D."/>
            <person name="Koehrsen M."/>
            <person name="Kumar L."/>
            <person name="Lee Y.H."/>
            <person name="Li L."/>
            <person name="Manners J.M."/>
            <person name="Miranda-Saavedra D."/>
            <person name="Mukherjee M."/>
            <person name="Park G."/>
            <person name="Park J."/>
            <person name="Park S.Y."/>
            <person name="Proctor R.H."/>
            <person name="Regev A."/>
            <person name="Ruiz-Roldan M.C."/>
            <person name="Sain D."/>
            <person name="Sakthikumar S."/>
            <person name="Sykes S."/>
            <person name="Schwartz D.C."/>
            <person name="Turgeon B.G."/>
            <person name="Wapinski I."/>
            <person name="Yoder O."/>
            <person name="Young S."/>
            <person name="Zeng Q."/>
            <person name="Zhou S."/>
            <person name="Galagan J."/>
            <person name="Cuomo C.A."/>
            <person name="Kistler H.C."/>
            <person name="Rep M."/>
        </authorList>
    </citation>
    <scope>NUCLEOTIDE SEQUENCE [LARGE SCALE GENOMIC DNA]</scope>
    <source>
        <strain evidence="7">M3125 / FGSC 7600</strain>
    </source>
</reference>
<dbReference type="PROSITE" id="PS50048">
    <property type="entry name" value="ZN2_CY6_FUNGAL_2"/>
    <property type="match status" value="1"/>
</dbReference>
<evidence type="ECO:0000259" key="5">
    <source>
        <dbReference type="PROSITE" id="PS50048"/>
    </source>
</evidence>
<evidence type="ECO:0000256" key="1">
    <source>
        <dbReference type="ARBA" id="ARBA00008779"/>
    </source>
</evidence>
<dbReference type="Proteomes" id="UP000009096">
    <property type="component" value="Chromosome 10"/>
</dbReference>
<dbReference type="Pfam" id="PF00884">
    <property type="entry name" value="Sulfatase"/>
    <property type="match status" value="1"/>
</dbReference>
<evidence type="ECO:0000256" key="2">
    <source>
        <dbReference type="ARBA" id="ARBA00022723"/>
    </source>
</evidence>
<dbReference type="InterPro" id="IPR007219">
    <property type="entry name" value="XnlR_reg_dom"/>
</dbReference>
<dbReference type="Pfam" id="PF00172">
    <property type="entry name" value="Zn_clus"/>
    <property type="match status" value="1"/>
</dbReference>
<dbReference type="GO" id="GO:0000981">
    <property type="term" value="F:DNA-binding transcription factor activity, RNA polymerase II-specific"/>
    <property type="evidence" value="ECO:0007669"/>
    <property type="project" value="InterPro"/>
</dbReference>
<dbReference type="EMBL" id="DS022252">
    <property type="protein sequence ID" value="EWG48949.1"/>
    <property type="molecule type" value="Genomic_DNA"/>
</dbReference>
<keyword evidence="7" id="KW-1185">Reference proteome</keyword>
<sequence length="1236" mass="139961">MPPPKSASTCMQCRARKVKSLNDLINALFKSDSARQVRCDGGPHSCSNCERLSFSCSFTSSRLPSHPERRRGSRACVKCRSQKVKCSGDLPACATCRARDQDCVYPDGKRTARPSHRSPSIVNQSGATSGVSPRLLQSSSHDASTDVAQFGSHSVVAGLPAEADTPLPPSVDVPSSWGDSVTEPSPIEGGGGTRSIALPPMRDRLQLIIDFFRHVHPLPSYAFLNEVSITQRCLDGSLDETLLLALLAISSFHLKYAKYHPTLTAQWIQHAEDIIWSKIEKPRIFTTQALLLIIHYRIESGSFQRAYMLMGIAGRAASALRLQYERIDLGPLAQEIRRRIMWCMALLDMSFSIGLPESEVCSPDSIYVRVPCSEEDFQTESDDNDPLSLDGISENGLLATSIRITLITRDIIRLMRQVRLSSQPMPQLSDLVEEFGRMLQQLEMPPYSAQELQRFASSKWLVRFLTVQLSWHQAHCDAYRLFLSGYREAAPEVVLASQPQSYIAMAARTCLYHAKANIEILNDFSRLTVCPFVADYRMAICGYHACRLILFLSKSDLIPSETNFTGEAACHQASAILTLLQRLYKDSPLVQFILRDLEAMIKLYVAGDSEHGRDSSEREENDTQQPRFAVTVRKHKSLGVHSVFRRAGFADDSAEAGEPCERPQTQNIPQPESGDAHGIASQPSVVEPGLDEGHMALDVLMKAAMLPSPNLADPHFTFSVTNMSTRPPNIIFIMADDHAAKSISCYGAGINKTPNLDRIANEGMRFDHCYVTNSICTPSRAAILCGTHNHVNGVMTLDSKINKRLPNVAKQLKSSPAAYQTAMVGKWHLGEGKDHEPTGFDYWSVVPGQGEYWDPQFIEPEGTTRVPGYATDIITDKCIEWMEKRDKERPFFLMCHHKAPHRSWEYDSKHKDLYKDPIRLPDSFTDDYKNRANAAKVAKMRVAEDLTYTDLGVVQQEGPRSQVGEKMVDVWWWNDRKIPAPDDVTKLKLICKETAQSFTFETPQELAEWKFQRYMQRYLRTIQSIDDNVGRMLDWLDQEGLAEDTVIVYTSDQGFFLGEHGWFDKRFMYEESFQMPFMIRYPREIAPKSVCNDIICNVDFAPTFLDFANARIPTYMQGVSFRPLVKGQTPSDWQQVAYHRYWMHRDVIHEAYAHYGVRDQRYKLIYWYAEDFGLEGTREGGQDKEWELFDCQEDPLELFNCYHDPKYADVVRNMTKMLEDKMAEIGDEPVHKLSSS</sequence>
<dbReference type="RefSeq" id="XP_018755140.1">
    <property type="nucleotide sequence ID" value="XM_018897477.1"/>
</dbReference>
<evidence type="ECO:0000256" key="4">
    <source>
        <dbReference type="SAM" id="MobiDB-lite"/>
    </source>
</evidence>
<dbReference type="CDD" id="cd16031">
    <property type="entry name" value="G6S_like"/>
    <property type="match status" value="1"/>
</dbReference>
<comment type="similarity">
    <text evidence="1">Belongs to the sulfatase family.</text>
</comment>
<dbReference type="GO" id="GO:0006351">
    <property type="term" value="P:DNA-templated transcription"/>
    <property type="evidence" value="ECO:0007669"/>
    <property type="project" value="InterPro"/>
</dbReference>
<dbReference type="VEuPathDB" id="FungiDB:FVEG_08588"/>
<dbReference type="CDD" id="cd12148">
    <property type="entry name" value="fungal_TF_MHR"/>
    <property type="match status" value="1"/>
</dbReference>
<dbReference type="PANTHER" id="PTHR43108">
    <property type="entry name" value="N-ACETYLGLUCOSAMINE-6-SULFATASE FAMILY MEMBER"/>
    <property type="match status" value="1"/>
</dbReference>
<dbReference type="SMART" id="SM00066">
    <property type="entry name" value="GAL4"/>
    <property type="match status" value="2"/>
</dbReference>
<dbReference type="PROSITE" id="PS00463">
    <property type="entry name" value="ZN2_CY6_FUNGAL_1"/>
    <property type="match status" value="1"/>
</dbReference>
<dbReference type="EMBL" id="CM000587">
    <property type="protein sequence ID" value="EWG48949.1"/>
    <property type="molecule type" value="Genomic_DNA"/>
</dbReference>
<proteinExistence type="inferred from homology"/>